<name>A0AA40KGS8_9HYME</name>
<accession>A0AA40KGS8</accession>
<evidence type="ECO:0000256" key="1">
    <source>
        <dbReference type="SAM" id="MobiDB-lite"/>
    </source>
</evidence>
<sequence>MHRRRRKADCRKYEKWKEERARASKQTEKGTERQRRREPVIDGLAEGGEVEEVTPSKTVSRVRYRKCRTRGTKETPRKCIRKLVRRISYAELVLGCIKPSLEERKYLLDRHIGCVGLSVDIAPETPRLPAVQSRLIDVKIKPSTCLTNKSNFDTSNKKVILKLSEFVVNLIAQSTRLQRQQIHRQMIL</sequence>
<protein>
    <submittedName>
        <fullName evidence="2">Uncharacterized protein</fullName>
    </submittedName>
</protein>
<evidence type="ECO:0000313" key="2">
    <source>
        <dbReference type="EMBL" id="KAK1119678.1"/>
    </source>
</evidence>
<comment type="caution">
    <text evidence="2">The sequence shown here is derived from an EMBL/GenBank/DDBJ whole genome shotgun (WGS) entry which is preliminary data.</text>
</comment>
<organism evidence="2 3">
    <name type="scientific">Melipona bicolor</name>
    <dbReference type="NCBI Taxonomy" id="60889"/>
    <lineage>
        <taxon>Eukaryota</taxon>
        <taxon>Metazoa</taxon>
        <taxon>Ecdysozoa</taxon>
        <taxon>Arthropoda</taxon>
        <taxon>Hexapoda</taxon>
        <taxon>Insecta</taxon>
        <taxon>Pterygota</taxon>
        <taxon>Neoptera</taxon>
        <taxon>Endopterygota</taxon>
        <taxon>Hymenoptera</taxon>
        <taxon>Apocrita</taxon>
        <taxon>Aculeata</taxon>
        <taxon>Apoidea</taxon>
        <taxon>Anthophila</taxon>
        <taxon>Apidae</taxon>
        <taxon>Melipona</taxon>
    </lineage>
</organism>
<dbReference type="Proteomes" id="UP001177670">
    <property type="component" value="Unassembled WGS sequence"/>
</dbReference>
<feature type="compositionally biased region" description="Basic and acidic residues" evidence="1">
    <location>
        <begin position="10"/>
        <end position="40"/>
    </location>
</feature>
<feature type="region of interest" description="Disordered" evidence="1">
    <location>
        <begin position="1"/>
        <end position="57"/>
    </location>
</feature>
<reference evidence="2" key="1">
    <citation type="submission" date="2021-10" db="EMBL/GenBank/DDBJ databases">
        <title>Melipona bicolor Genome sequencing and assembly.</title>
        <authorList>
            <person name="Araujo N.S."/>
            <person name="Arias M.C."/>
        </authorList>
    </citation>
    <scope>NUCLEOTIDE SEQUENCE</scope>
    <source>
        <strain evidence="2">USP_2M_L1-L4_2017</strain>
        <tissue evidence="2">Whole body</tissue>
    </source>
</reference>
<proteinExistence type="predicted"/>
<evidence type="ECO:0000313" key="3">
    <source>
        <dbReference type="Proteomes" id="UP001177670"/>
    </source>
</evidence>
<gene>
    <name evidence="2" type="ORF">K0M31_013097</name>
</gene>
<dbReference type="EMBL" id="JAHYIQ010000035">
    <property type="protein sequence ID" value="KAK1119678.1"/>
    <property type="molecule type" value="Genomic_DNA"/>
</dbReference>
<keyword evidence="3" id="KW-1185">Reference proteome</keyword>
<dbReference type="AlphaFoldDB" id="A0AA40KGS8"/>